<dbReference type="InParanoid" id="Q7UVZ7"/>
<dbReference type="EMBL" id="BX294137">
    <property type="protein sequence ID" value="CAD72574.1"/>
    <property type="molecule type" value="Genomic_DNA"/>
</dbReference>
<dbReference type="KEGG" id="rba:RB2350"/>
<name>Q7UVZ7_RHOBA</name>
<dbReference type="EnsemblBacteria" id="CAD72574">
    <property type="protein sequence ID" value="CAD72574"/>
    <property type="gene ID" value="RB2350"/>
</dbReference>
<keyword evidence="2" id="KW-1185">Reference proteome</keyword>
<dbReference type="HOGENOM" id="CLU_3347874_0_0_0"/>
<accession>Q7UVZ7</accession>
<dbReference type="Proteomes" id="UP000001025">
    <property type="component" value="Chromosome"/>
</dbReference>
<proteinExistence type="predicted"/>
<organism evidence="1 2">
    <name type="scientific">Rhodopirellula baltica (strain DSM 10527 / NCIMB 13988 / SH1)</name>
    <dbReference type="NCBI Taxonomy" id="243090"/>
    <lineage>
        <taxon>Bacteria</taxon>
        <taxon>Pseudomonadati</taxon>
        <taxon>Planctomycetota</taxon>
        <taxon>Planctomycetia</taxon>
        <taxon>Pirellulales</taxon>
        <taxon>Pirellulaceae</taxon>
        <taxon>Rhodopirellula</taxon>
    </lineage>
</organism>
<evidence type="ECO:0000313" key="1">
    <source>
        <dbReference type="EMBL" id="CAD72574.1"/>
    </source>
</evidence>
<evidence type="ECO:0000313" key="2">
    <source>
        <dbReference type="Proteomes" id="UP000001025"/>
    </source>
</evidence>
<sequence>MNIGGKQIFAQLRFTIREVFRALNFLGELARRSACNG</sequence>
<dbReference type="AlphaFoldDB" id="Q7UVZ7"/>
<reference evidence="1 2" key="1">
    <citation type="journal article" date="2003" name="Proc. Natl. Acad. Sci. U.S.A.">
        <title>Complete genome sequence of the marine planctomycete Pirellula sp. strain 1.</title>
        <authorList>
            <person name="Gloeckner F.O."/>
            <person name="Kube M."/>
            <person name="Bauer M."/>
            <person name="Teeling H."/>
            <person name="Lombardot T."/>
            <person name="Ludwig W."/>
            <person name="Gade D."/>
            <person name="Beck A."/>
            <person name="Borzym K."/>
            <person name="Heitmann K."/>
            <person name="Rabus R."/>
            <person name="Schlesner H."/>
            <person name="Amann R."/>
            <person name="Reinhardt R."/>
        </authorList>
    </citation>
    <scope>NUCLEOTIDE SEQUENCE [LARGE SCALE GENOMIC DNA]</scope>
    <source>
        <strain evidence="2">DSM 10527 / NCIMB 13988 / SH1</strain>
    </source>
</reference>
<gene>
    <name evidence="1" type="ordered locus">RB2350</name>
</gene>
<protein>
    <submittedName>
        <fullName evidence="1">Uncharacterized protein</fullName>
    </submittedName>
</protein>